<name>A0A0G4HA64_9ALVE</name>
<dbReference type="AlphaFoldDB" id="A0A0G4HA64"/>
<accession>A0A0G4HA64</accession>
<sequence>METTEFTLSDDTPPRGPTNTASVFRGRSVGVLPHSELYEACQQWVLGLPAPLGWSLSGVEQWSGASHGEDISGERVLRRPLEEKCFTGSEEAEQSAAAGENQATSGFTTTQGRTGRLDHLPNSQRVESAGGASVKGETALIPSGLQVLGFGDRYTLPAFFDQIHRGSEDFRTSHAEWARRVKHSHLLALSPALQQALEGVELFGQVCLGEKSEEF</sequence>
<gene>
    <name evidence="2" type="ORF">Cvel_25606</name>
</gene>
<feature type="region of interest" description="Disordered" evidence="1">
    <location>
        <begin position="93"/>
        <end position="132"/>
    </location>
</feature>
<feature type="compositionally biased region" description="Low complexity" evidence="1">
    <location>
        <begin position="94"/>
        <end position="103"/>
    </location>
</feature>
<reference evidence="2" key="1">
    <citation type="submission" date="2014-11" db="EMBL/GenBank/DDBJ databases">
        <authorList>
            <person name="Otto D Thomas"/>
            <person name="Naeem Raeece"/>
        </authorList>
    </citation>
    <scope>NUCLEOTIDE SEQUENCE</scope>
</reference>
<evidence type="ECO:0000256" key="1">
    <source>
        <dbReference type="SAM" id="MobiDB-lite"/>
    </source>
</evidence>
<feature type="region of interest" description="Disordered" evidence="1">
    <location>
        <begin position="1"/>
        <end position="21"/>
    </location>
</feature>
<evidence type="ECO:0000313" key="2">
    <source>
        <dbReference type="EMBL" id="CEM40863.1"/>
    </source>
</evidence>
<dbReference type="VEuPathDB" id="CryptoDB:Cvel_25606"/>
<protein>
    <submittedName>
        <fullName evidence="2">Uncharacterized protein</fullName>
    </submittedName>
</protein>
<feature type="compositionally biased region" description="Polar residues" evidence="1">
    <location>
        <begin position="1"/>
        <end position="10"/>
    </location>
</feature>
<dbReference type="EMBL" id="CDMZ01002119">
    <property type="protein sequence ID" value="CEM40863.1"/>
    <property type="molecule type" value="Genomic_DNA"/>
</dbReference>
<organism evidence="2">
    <name type="scientific">Chromera velia CCMP2878</name>
    <dbReference type="NCBI Taxonomy" id="1169474"/>
    <lineage>
        <taxon>Eukaryota</taxon>
        <taxon>Sar</taxon>
        <taxon>Alveolata</taxon>
        <taxon>Colpodellida</taxon>
        <taxon>Chromeraceae</taxon>
        <taxon>Chromera</taxon>
    </lineage>
</organism>
<feature type="compositionally biased region" description="Polar residues" evidence="1">
    <location>
        <begin position="104"/>
        <end position="113"/>
    </location>
</feature>
<proteinExistence type="predicted"/>